<sequence length="68" mass="6830">MVAAVLAVAETVMNNIADIAETAVAAAVAAAVAVAVDNTVDWWAVVDTLIAVVGNCCSLLLFVTLLGD</sequence>
<evidence type="ECO:0000313" key="2">
    <source>
        <dbReference type="EMBL" id="KAG1520117.1"/>
    </source>
</evidence>
<name>A0A9P6XKY3_9FUNG</name>
<proteinExistence type="predicted"/>
<keyword evidence="1" id="KW-0472">Membrane</keyword>
<keyword evidence="1" id="KW-0812">Transmembrane</keyword>
<evidence type="ECO:0000256" key="1">
    <source>
        <dbReference type="SAM" id="Phobius"/>
    </source>
</evidence>
<evidence type="ECO:0000313" key="3">
    <source>
        <dbReference type="Proteomes" id="UP000740926"/>
    </source>
</evidence>
<dbReference type="Proteomes" id="UP000740926">
    <property type="component" value="Unassembled WGS sequence"/>
</dbReference>
<gene>
    <name evidence="2" type="ORF">G6F50_018755</name>
</gene>
<organism evidence="2 3">
    <name type="scientific">Rhizopus delemar</name>
    <dbReference type="NCBI Taxonomy" id="936053"/>
    <lineage>
        <taxon>Eukaryota</taxon>
        <taxon>Fungi</taxon>
        <taxon>Fungi incertae sedis</taxon>
        <taxon>Mucoromycota</taxon>
        <taxon>Mucoromycotina</taxon>
        <taxon>Mucoromycetes</taxon>
        <taxon>Mucorales</taxon>
        <taxon>Mucorineae</taxon>
        <taxon>Rhizopodaceae</taxon>
        <taxon>Rhizopus</taxon>
    </lineage>
</organism>
<comment type="caution">
    <text evidence="2">The sequence shown here is derived from an EMBL/GenBank/DDBJ whole genome shotgun (WGS) entry which is preliminary data.</text>
</comment>
<dbReference type="AlphaFoldDB" id="A0A9P6XKY3"/>
<protein>
    <submittedName>
        <fullName evidence="2">Uncharacterized protein</fullName>
    </submittedName>
</protein>
<reference evidence="2 3" key="1">
    <citation type="journal article" date="2020" name="Microb. Genom.">
        <title>Genetic diversity of clinical and environmental Mucorales isolates obtained from an investigation of mucormycosis cases among solid organ transplant recipients.</title>
        <authorList>
            <person name="Nguyen M.H."/>
            <person name="Kaul D."/>
            <person name="Muto C."/>
            <person name="Cheng S.J."/>
            <person name="Richter R.A."/>
            <person name="Bruno V.M."/>
            <person name="Liu G."/>
            <person name="Beyhan S."/>
            <person name="Sundermann A.J."/>
            <person name="Mounaud S."/>
            <person name="Pasculle A.W."/>
            <person name="Nierman W.C."/>
            <person name="Driscoll E."/>
            <person name="Cumbie R."/>
            <person name="Clancy C.J."/>
            <person name="Dupont C.L."/>
        </authorList>
    </citation>
    <scope>NUCLEOTIDE SEQUENCE [LARGE SCALE GENOMIC DNA]</scope>
    <source>
        <strain evidence="2 3">GL24</strain>
    </source>
</reference>
<dbReference type="EMBL" id="JAANIU010029936">
    <property type="protein sequence ID" value="KAG1520117.1"/>
    <property type="molecule type" value="Genomic_DNA"/>
</dbReference>
<feature type="transmembrane region" description="Helical" evidence="1">
    <location>
        <begin position="40"/>
        <end position="66"/>
    </location>
</feature>
<keyword evidence="1" id="KW-1133">Transmembrane helix</keyword>
<keyword evidence="3" id="KW-1185">Reference proteome</keyword>
<accession>A0A9P6XKY3</accession>